<comment type="subcellular location">
    <subcellularLocation>
        <location evidence="1">Cytoplasm</location>
    </subcellularLocation>
</comment>
<accession>A0A6P7S647</accession>
<sequence>MDGNVCPNRIAENRKDILTTSHLVESSTLNIPLVFCNMISHWPASSWKPRHLARLLNGKTVMCRLGCLPCFQESSEIQWEKDSIHHSVSLDDLLDWVYGEVATPTQFLPESISHCSPDQLWAYIDYKYVKDVFAEQPELFKAFDWSPFGVGERDGYQSTLWIGTRGAHTCCHYDTYGFNLVAQLHGRKRWILFPPEDSDKLYPTRIPYEESSVFSEVNIKTPDIWKHPKFKDCHPYVVTLEAGQVLYVPRHWWHFVECLELSISANTWVEMHEDNESRVDEAITRLIFSKWSQDCPQDFRINPKEDLEPENVNLGYLSQALFMAADSSVKATSIDSSVESSSNISEEESTDNPSHIKLPNHLQNLSNSIWNIVSGKIENLQSQHGITHKNPKNPNLQISPSDQDSKKNFEDTSALVSHTFSKSAELSLEGEQIPKKLKLDVAEKTPCIYKISPSSLEGFLDNLKQRSREKQCRKCHCLKDLHPVSFEEDNNDKTEELLSVNQGTFLKCLLKPDVVSSIGHHLRQYIHHSDYT</sequence>
<evidence type="ECO:0000256" key="4">
    <source>
        <dbReference type="SAM" id="MobiDB-lite"/>
    </source>
</evidence>
<feature type="region of interest" description="Disordered" evidence="4">
    <location>
        <begin position="337"/>
        <end position="357"/>
    </location>
</feature>
<dbReference type="KEGG" id="osn:115209380"/>
<dbReference type="AlphaFoldDB" id="A0A6P7S647"/>
<comment type="function">
    <text evidence="3">May play a role in cellular stress response.</text>
</comment>
<feature type="compositionally biased region" description="Polar residues" evidence="4">
    <location>
        <begin position="392"/>
        <end position="402"/>
    </location>
</feature>
<evidence type="ECO:0000256" key="1">
    <source>
        <dbReference type="ARBA" id="ARBA00004496"/>
    </source>
</evidence>
<feature type="domain" description="JmjC" evidence="5">
    <location>
        <begin position="125"/>
        <end position="284"/>
    </location>
</feature>
<name>A0A6P7S647_9MOLL</name>
<evidence type="ECO:0000256" key="2">
    <source>
        <dbReference type="ARBA" id="ARBA00022490"/>
    </source>
</evidence>
<evidence type="ECO:0000313" key="8">
    <source>
        <dbReference type="RefSeq" id="XP_036356822.1"/>
    </source>
</evidence>
<dbReference type="PANTHER" id="PTHR12461:SF43">
    <property type="entry name" value="HSPB1-ASSOCIATED PROTEIN 1"/>
    <property type="match status" value="1"/>
</dbReference>
<dbReference type="RefSeq" id="XP_036356823.1">
    <property type="nucleotide sequence ID" value="XM_036500930.1"/>
</dbReference>
<dbReference type="Proteomes" id="UP000515154">
    <property type="component" value="Linkage group LG3"/>
</dbReference>
<dbReference type="FunFam" id="2.60.120.650:FF:000018">
    <property type="entry name" value="HSPB1-associated protein 1 homolog"/>
    <property type="match status" value="1"/>
</dbReference>
<evidence type="ECO:0000313" key="6">
    <source>
        <dbReference type="Proteomes" id="UP000515154"/>
    </source>
</evidence>
<dbReference type="Gene3D" id="2.60.120.650">
    <property type="entry name" value="Cupin"/>
    <property type="match status" value="1"/>
</dbReference>
<gene>
    <name evidence="7 8 9" type="primary">LOC115209380</name>
</gene>
<dbReference type="SUPFAM" id="SSF51197">
    <property type="entry name" value="Clavaminate synthase-like"/>
    <property type="match status" value="1"/>
</dbReference>
<evidence type="ECO:0000259" key="5">
    <source>
        <dbReference type="PROSITE" id="PS51184"/>
    </source>
</evidence>
<evidence type="ECO:0000256" key="3">
    <source>
        <dbReference type="ARBA" id="ARBA00037342"/>
    </source>
</evidence>
<evidence type="ECO:0000313" key="9">
    <source>
        <dbReference type="RefSeq" id="XP_036356823.1"/>
    </source>
</evidence>
<protein>
    <submittedName>
        <fullName evidence="7 8">HSPB1-associated protein 1</fullName>
    </submittedName>
</protein>
<organism evidence="6 7">
    <name type="scientific">Octopus sinensis</name>
    <name type="common">East Asian common octopus</name>
    <dbReference type="NCBI Taxonomy" id="2607531"/>
    <lineage>
        <taxon>Eukaryota</taxon>
        <taxon>Metazoa</taxon>
        <taxon>Spiralia</taxon>
        <taxon>Lophotrochozoa</taxon>
        <taxon>Mollusca</taxon>
        <taxon>Cephalopoda</taxon>
        <taxon>Coleoidea</taxon>
        <taxon>Octopodiformes</taxon>
        <taxon>Octopoda</taxon>
        <taxon>Incirrata</taxon>
        <taxon>Octopodidae</taxon>
        <taxon>Octopus</taxon>
    </lineage>
</organism>
<dbReference type="SMART" id="SM00558">
    <property type="entry name" value="JmjC"/>
    <property type="match status" value="1"/>
</dbReference>
<dbReference type="PROSITE" id="PS51184">
    <property type="entry name" value="JMJC"/>
    <property type="match status" value="1"/>
</dbReference>
<proteinExistence type="predicted"/>
<keyword evidence="6" id="KW-1185">Reference proteome</keyword>
<dbReference type="GO" id="GO:0005737">
    <property type="term" value="C:cytoplasm"/>
    <property type="evidence" value="ECO:0007669"/>
    <property type="project" value="UniProtKB-SubCell"/>
</dbReference>
<evidence type="ECO:0000313" key="7">
    <source>
        <dbReference type="RefSeq" id="XP_029633621.1"/>
    </source>
</evidence>
<dbReference type="Pfam" id="PF13621">
    <property type="entry name" value="Cupin_8"/>
    <property type="match status" value="1"/>
</dbReference>
<dbReference type="PANTHER" id="PTHR12461">
    <property type="entry name" value="HYPOXIA-INDUCIBLE FACTOR 1 ALPHA INHIBITOR-RELATED"/>
    <property type="match status" value="1"/>
</dbReference>
<dbReference type="InterPro" id="IPR003347">
    <property type="entry name" value="JmjC_dom"/>
</dbReference>
<dbReference type="InterPro" id="IPR041667">
    <property type="entry name" value="Cupin_8"/>
</dbReference>
<reference evidence="7 8" key="1">
    <citation type="submission" date="2025-08" db="UniProtKB">
        <authorList>
            <consortium name="RefSeq"/>
        </authorList>
    </citation>
    <scope>IDENTIFICATION</scope>
</reference>
<feature type="region of interest" description="Disordered" evidence="4">
    <location>
        <begin position="385"/>
        <end position="409"/>
    </location>
</feature>
<keyword evidence="2" id="KW-0963">Cytoplasm</keyword>
<dbReference type="RefSeq" id="XP_036356822.1">
    <property type="nucleotide sequence ID" value="XM_036500929.1"/>
</dbReference>
<dbReference type="RefSeq" id="XP_029633621.1">
    <property type="nucleotide sequence ID" value="XM_029777761.2"/>
</dbReference>